<dbReference type="EMBL" id="RXIL01000077">
    <property type="protein sequence ID" value="RZN69469.1"/>
    <property type="molecule type" value="Genomic_DNA"/>
</dbReference>
<dbReference type="InterPro" id="IPR042296">
    <property type="entry name" value="tRNA_met_Trm1_C"/>
</dbReference>
<protein>
    <recommendedName>
        <fullName evidence="7 8">tRNA (guanine(26)-N(2))-dimethyltransferase</fullName>
        <ecNumber evidence="7 8">2.1.1.216</ecNumber>
    </recommendedName>
    <alternativeName>
        <fullName evidence="8">tRNA 2,2-dimethylguanosine-26 methyltransferase</fullName>
    </alternativeName>
    <alternativeName>
        <fullName evidence="8">tRNA(guanine-26,N(2)-N(2)) methyltransferase</fullName>
    </alternativeName>
    <alternativeName>
        <fullName evidence="8">tRNA(m(2,2)G26)dimethyltransferase</fullName>
    </alternativeName>
</protein>
<dbReference type="PANTHER" id="PTHR10631:SF3">
    <property type="entry name" value="TRNA (GUANINE(26)-N(2))-DIMETHYLTRANSFERASE"/>
    <property type="match status" value="1"/>
</dbReference>
<dbReference type="Proteomes" id="UP000320766">
    <property type="component" value="Unassembled WGS sequence"/>
</dbReference>
<feature type="binding site" evidence="8">
    <location>
        <position position="84"/>
    </location>
    <ligand>
        <name>S-adenosyl-L-methionine</name>
        <dbReference type="ChEBI" id="CHEBI:59789"/>
    </ligand>
</feature>
<keyword evidence="8" id="KW-0479">Metal-binding</keyword>
<evidence type="ECO:0000256" key="5">
    <source>
        <dbReference type="ARBA" id="ARBA00022694"/>
    </source>
</evidence>
<gene>
    <name evidence="8" type="primary">trm1</name>
    <name evidence="10" type="ORF">EF807_04490</name>
</gene>
<dbReference type="GO" id="GO:0046872">
    <property type="term" value="F:metal ion binding"/>
    <property type="evidence" value="ECO:0007669"/>
    <property type="project" value="UniProtKB-KW"/>
</dbReference>
<keyword evidence="3 8" id="KW-0808">Transferase</keyword>
<feature type="binding site" evidence="8">
    <location>
        <position position="111"/>
    </location>
    <ligand>
        <name>S-adenosyl-L-methionine</name>
        <dbReference type="ChEBI" id="CHEBI:59789"/>
    </ligand>
</feature>
<dbReference type="PROSITE" id="PS51626">
    <property type="entry name" value="SAM_MT_TRM1"/>
    <property type="match status" value="1"/>
</dbReference>
<accession>A0A520KWR6</accession>
<keyword evidence="8" id="KW-0862">Zinc</keyword>
<keyword evidence="2 8" id="KW-0489">Methyltransferase</keyword>
<dbReference type="Gene3D" id="3.40.50.150">
    <property type="entry name" value="Vaccinia Virus protein VP39"/>
    <property type="match status" value="1"/>
</dbReference>
<comment type="similarity">
    <text evidence="8 9">Belongs to the class I-like SAM-binding methyltransferase superfamily. Trm1 family.</text>
</comment>
<dbReference type="Gene3D" id="3.30.56.70">
    <property type="entry name" value="N2,N2-dimethylguanosine tRNA methyltransferase, C-terminal domain"/>
    <property type="match status" value="1"/>
</dbReference>
<proteinExistence type="inferred from homology"/>
<feature type="binding site" evidence="8">
    <location>
        <position position="262"/>
    </location>
    <ligand>
        <name>Zn(2+)</name>
        <dbReference type="ChEBI" id="CHEBI:29105"/>
    </ligand>
</feature>
<comment type="caution">
    <text evidence="10">The sequence shown here is derived from an EMBL/GenBank/DDBJ whole genome shotgun (WGS) entry which is preliminary data.</text>
</comment>
<comment type="function">
    <text evidence="8">Dimethylates a single guanine residue at position 26 of a number of tRNAs using S-adenosyl-L-methionine as donor of the methyl groups.</text>
</comment>
<dbReference type="GO" id="GO:0002940">
    <property type="term" value="P:tRNA N2-guanine methylation"/>
    <property type="evidence" value="ECO:0007669"/>
    <property type="project" value="TreeGrafter"/>
</dbReference>
<reference evidence="10 11" key="1">
    <citation type="journal article" date="2019" name="Nat. Microbiol.">
        <title>Wide diversity of methane and short-chain alkane metabolisms in uncultured archaea.</title>
        <authorList>
            <person name="Borrel G."/>
            <person name="Adam P.S."/>
            <person name="McKay L.J."/>
            <person name="Chen L.X."/>
            <person name="Sierra-Garcia I.N."/>
            <person name="Sieber C.M."/>
            <person name="Letourneur Q."/>
            <person name="Ghozlane A."/>
            <person name="Andersen G.L."/>
            <person name="Li W.J."/>
            <person name="Hallam S.J."/>
            <person name="Muyzer G."/>
            <person name="de Oliveira V.M."/>
            <person name="Inskeep W.P."/>
            <person name="Banfield J.F."/>
            <person name="Gribaldo S."/>
        </authorList>
    </citation>
    <scope>NUCLEOTIDE SEQUENCE [LARGE SCALE GENOMIC DNA]</scope>
    <source>
        <strain evidence="10">NM1b</strain>
    </source>
</reference>
<dbReference type="PANTHER" id="PTHR10631">
    <property type="entry name" value="N 2 ,N 2 -DIMETHYLGUANOSINE TRNA METHYLTRANSFERASE"/>
    <property type="match status" value="1"/>
</dbReference>
<evidence type="ECO:0000256" key="3">
    <source>
        <dbReference type="ARBA" id="ARBA00022679"/>
    </source>
</evidence>
<evidence type="ECO:0000256" key="7">
    <source>
        <dbReference type="ARBA" id="ARBA00039099"/>
    </source>
</evidence>
<evidence type="ECO:0000256" key="4">
    <source>
        <dbReference type="ARBA" id="ARBA00022691"/>
    </source>
</evidence>
<dbReference type="Pfam" id="PF02005">
    <property type="entry name" value="TRM"/>
    <property type="match status" value="1"/>
</dbReference>
<evidence type="ECO:0000256" key="8">
    <source>
        <dbReference type="HAMAP-Rule" id="MF_00290"/>
    </source>
</evidence>
<dbReference type="EC" id="2.1.1.216" evidence="7 8"/>
<dbReference type="AlphaFoldDB" id="A0A520KWR6"/>
<comment type="caution">
    <text evidence="8">Lacks conserved residue(s) required for the propagation of feature annotation.</text>
</comment>
<evidence type="ECO:0000313" key="11">
    <source>
        <dbReference type="Proteomes" id="UP000320766"/>
    </source>
</evidence>
<evidence type="ECO:0000313" key="10">
    <source>
        <dbReference type="EMBL" id="RZN69469.1"/>
    </source>
</evidence>
<dbReference type="InterPro" id="IPR029063">
    <property type="entry name" value="SAM-dependent_MTases_sf"/>
</dbReference>
<feature type="binding site" evidence="8">
    <location>
        <position position="239"/>
    </location>
    <ligand>
        <name>Zn(2+)</name>
        <dbReference type="ChEBI" id="CHEBI:29105"/>
    </ligand>
</feature>
<evidence type="ECO:0000256" key="1">
    <source>
        <dbReference type="ARBA" id="ARBA00022555"/>
    </source>
</evidence>
<sequence length="376" mass="42358">MRSAGGKIVLEGDTKIWIPENTAVKRSSSSVFYNPEMELARDISIAVLNAVTEEKFVFLDALAGSGARGIRVANELGLETTLNDWNELAYRTIRKNAELNGLNVEIKNENAKVLLSESKFDVVDIDPFGSPAVFLDAACYSARKILCVTATDTAPLSGAHPASGLRKYSARTYKTDFYPEIGMRTLLGKIARSSSPYDKFIEPLLSHATRHYFRTYLSIKRGKRETNKMMQEIGFISYCKNCLFREYFYGVDARVGKICPRCGDKTISIGPLWLGRLHDRDVIEDALQELELRNLGKKREARKILERCKDEMAIPCYYDYHIISKVHKVKLRPIEVVIKELKEDGYGATRTHFSGTGIKTDAGIDELVKVMGRSFE</sequence>
<keyword evidence="4 8" id="KW-0949">S-adenosyl-L-methionine</keyword>
<comment type="catalytic activity">
    <reaction evidence="8">
        <text>guanosine(26) in tRNA + 2 S-adenosyl-L-methionine = N(2)-dimethylguanosine(26) in tRNA + 2 S-adenosyl-L-homocysteine + 2 H(+)</text>
        <dbReference type="Rhea" id="RHEA:43140"/>
        <dbReference type="Rhea" id="RHEA-COMP:10359"/>
        <dbReference type="Rhea" id="RHEA-COMP:10360"/>
        <dbReference type="ChEBI" id="CHEBI:15378"/>
        <dbReference type="ChEBI" id="CHEBI:57856"/>
        <dbReference type="ChEBI" id="CHEBI:59789"/>
        <dbReference type="ChEBI" id="CHEBI:74269"/>
        <dbReference type="ChEBI" id="CHEBI:74513"/>
        <dbReference type="EC" id="2.1.1.216"/>
    </reaction>
</comment>
<organism evidence="10 11">
    <name type="scientific">Candidatus Methanolliviera hydrocarbonicum</name>
    <dbReference type="NCBI Taxonomy" id="2491085"/>
    <lineage>
        <taxon>Archaea</taxon>
        <taxon>Methanobacteriati</taxon>
        <taxon>Methanobacteriota</taxon>
        <taxon>Candidatus Methanoliparia</taxon>
        <taxon>Candidatus Methanoliparales</taxon>
        <taxon>Candidatus Methanollivieraceae</taxon>
        <taxon>Candidatus Methanolliviera</taxon>
    </lineage>
</organism>
<evidence type="ECO:0000256" key="6">
    <source>
        <dbReference type="ARBA" id="ARBA00022884"/>
    </source>
</evidence>
<dbReference type="SUPFAM" id="SSF53335">
    <property type="entry name" value="S-adenosyl-L-methionine-dependent methyltransferases"/>
    <property type="match status" value="1"/>
</dbReference>
<dbReference type="InterPro" id="IPR022923">
    <property type="entry name" value="TRM1_arc_bac"/>
</dbReference>
<keyword evidence="5 8" id="KW-0819">tRNA processing</keyword>
<dbReference type="NCBIfam" id="TIGR00308">
    <property type="entry name" value="TRM1"/>
    <property type="match status" value="1"/>
</dbReference>
<dbReference type="GO" id="GO:0160104">
    <property type="term" value="F:tRNA (guanine(26)-N2)-dimethyltransferase activity"/>
    <property type="evidence" value="ECO:0007669"/>
    <property type="project" value="UniProtKB-UniRule"/>
</dbReference>
<keyword evidence="1 8" id="KW-0820">tRNA-binding</keyword>
<dbReference type="GO" id="GO:0000049">
    <property type="term" value="F:tRNA binding"/>
    <property type="evidence" value="ECO:0007669"/>
    <property type="project" value="UniProtKB-UniRule"/>
</dbReference>
<evidence type="ECO:0000256" key="9">
    <source>
        <dbReference type="PROSITE-ProRule" id="PRU00958"/>
    </source>
</evidence>
<keyword evidence="6 8" id="KW-0694">RNA-binding</keyword>
<name>A0A520KWR6_9EURY</name>
<feature type="binding site" evidence="8">
    <location>
        <position position="41"/>
    </location>
    <ligand>
        <name>S-adenosyl-L-methionine</name>
        <dbReference type="ChEBI" id="CHEBI:59789"/>
    </ligand>
</feature>
<feature type="binding site" evidence="8">
    <location>
        <position position="259"/>
    </location>
    <ligand>
        <name>Zn(2+)</name>
        <dbReference type="ChEBI" id="CHEBI:29105"/>
    </ligand>
</feature>
<dbReference type="InterPro" id="IPR002905">
    <property type="entry name" value="Trm1"/>
</dbReference>
<dbReference type="HAMAP" id="MF_00290">
    <property type="entry name" value="tRNA_dimethyltr_TRM1"/>
    <property type="match status" value="1"/>
</dbReference>
<evidence type="ECO:0000256" key="2">
    <source>
        <dbReference type="ARBA" id="ARBA00022603"/>
    </source>
</evidence>
<dbReference type="CDD" id="cd02440">
    <property type="entry name" value="AdoMet_MTases"/>
    <property type="match status" value="1"/>
</dbReference>
<feature type="binding site" evidence="8">
    <location>
        <position position="242"/>
    </location>
    <ligand>
        <name>Zn(2+)</name>
        <dbReference type="ChEBI" id="CHEBI:29105"/>
    </ligand>
</feature>
<feature type="binding site" evidence="8">
    <location>
        <position position="68"/>
    </location>
    <ligand>
        <name>S-adenosyl-L-methionine</name>
        <dbReference type="ChEBI" id="CHEBI:59789"/>
    </ligand>
</feature>